<protein>
    <submittedName>
        <fullName evidence="2">Preprotein translocase subunit Sss1</fullName>
    </submittedName>
</protein>
<dbReference type="EMBL" id="JACHIP010000002">
    <property type="protein sequence ID" value="MBB5056688.1"/>
    <property type="molecule type" value="Genomic_DNA"/>
</dbReference>
<proteinExistence type="predicted"/>
<sequence length="98" mass="10199">MQVRWRKNPKTEDGWLKRTAISLLVGVAGFAVGFPTAFFVMAGYLRRATPAGGESLLGAMTAAVVAGLGVAAVGFCGTMVVLWLLSSRGKVAAESPEV</sequence>
<dbReference type="RefSeq" id="WP_184214788.1">
    <property type="nucleotide sequence ID" value="NZ_JACHIP010000002.1"/>
</dbReference>
<organism evidence="2 3">
    <name type="scientific">Granulicella aggregans</name>
    <dbReference type="NCBI Taxonomy" id="474949"/>
    <lineage>
        <taxon>Bacteria</taxon>
        <taxon>Pseudomonadati</taxon>
        <taxon>Acidobacteriota</taxon>
        <taxon>Terriglobia</taxon>
        <taxon>Terriglobales</taxon>
        <taxon>Acidobacteriaceae</taxon>
        <taxon>Granulicella</taxon>
    </lineage>
</organism>
<evidence type="ECO:0000313" key="3">
    <source>
        <dbReference type="Proteomes" id="UP000540989"/>
    </source>
</evidence>
<feature type="transmembrane region" description="Helical" evidence="1">
    <location>
        <begin position="21"/>
        <end position="45"/>
    </location>
</feature>
<dbReference type="AlphaFoldDB" id="A0A7W8E2A3"/>
<feature type="transmembrane region" description="Helical" evidence="1">
    <location>
        <begin position="57"/>
        <end position="85"/>
    </location>
</feature>
<keyword evidence="3" id="KW-1185">Reference proteome</keyword>
<evidence type="ECO:0000256" key="1">
    <source>
        <dbReference type="SAM" id="Phobius"/>
    </source>
</evidence>
<keyword evidence="1" id="KW-0472">Membrane</keyword>
<name>A0A7W8E2A3_9BACT</name>
<comment type="caution">
    <text evidence="2">The sequence shown here is derived from an EMBL/GenBank/DDBJ whole genome shotgun (WGS) entry which is preliminary data.</text>
</comment>
<keyword evidence="1" id="KW-0812">Transmembrane</keyword>
<gene>
    <name evidence="2" type="ORF">HDF16_001373</name>
</gene>
<dbReference type="Proteomes" id="UP000540989">
    <property type="component" value="Unassembled WGS sequence"/>
</dbReference>
<accession>A0A7W8E2A3</accession>
<reference evidence="2 3" key="1">
    <citation type="submission" date="2020-08" db="EMBL/GenBank/DDBJ databases">
        <title>Genomic Encyclopedia of Type Strains, Phase IV (KMG-V): Genome sequencing to study the core and pangenomes of soil and plant-associated prokaryotes.</title>
        <authorList>
            <person name="Whitman W."/>
        </authorList>
    </citation>
    <scope>NUCLEOTIDE SEQUENCE [LARGE SCALE GENOMIC DNA]</scope>
    <source>
        <strain evidence="2 3">M8UP14</strain>
    </source>
</reference>
<evidence type="ECO:0000313" key="2">
    <source>
        <dbReference type="EMBL" id="MBB5056688.1"/>
    </source>
</evidence>
<keyword evidence="1" id="KW-1133">Transmembrane helix</keyword>